<dbReference type="OrthoDB" id="1122028at2"/>
<feature type="domain" description="BLUF" evidence="1">
    <location>
        <begin position="15"/>
        <end position="111"/>
    </location>
</feature>
<sequence>MSDPLDVVGHAPDPLHGLAYVSTPTEPFSDRDLSDLLLAARRWNAAHGVTGKLVVLEDGDQIVRFAQWIEGPRNALEACIRRIVADPRHDAIDVRRRGPVEARRFPDWDMAIQPASGATFARAADDLSSGGD</sequence>
<dbReference type="Proteomes" id="UP000216339">
    <property type="component" value="Unassembled WGS sequence"/>
</dbReference>
<dbReference type="SUPFAM" id="SSF54975">
    <property type="entry name" value="Acylphosphatase/BLUF domain-like"/>
    <property type="match status" value="1"/>
</dbReference>
<protein>
    <recommendedName>
        <fullName evidence="1">BLUF domain-containing protein</fullName>
    </recommendedName>
</protein>
<accession>A0A271IX80</accession>
<dbReference type="RefSeq" id="WP_095509361.1">
    <property type="nucleotide sequence ID" value="NZ_MQWD01000001.1"/>
</dbReference>
<dbReference type="SMART" id="SM01034">
    <property type="entry name" value="BLUF"/>
    <property type="match status" value="1"/>
</dbReference>
<dbReference type="Pfam" id="PF04940">
    <property type="entry name" value="BLUF"/>
    <property type="match status" value="1"/>
</dbReference>
<name>A0A271IX80_9BACT</name>
<evidence type="ECO:0000313" key="2">
    <source>
        <dbReference type="EMBL" id="PAP75720.1"/>
    </source>
</evidence>
<dbReference type="GO" id="GO:0009882">
    <property type="term" value="F:blue light photoreceptor activity"/>
    <property type="evidence" value="ECO:0007669"/>
    <property type="project" value="InterPro"/>
</dbReference>
<dbReference type="PROSITE" id="PS50925">
    <property type="entry name" value="BLUF"/>
    <property type="match status" value="1"/>
</dbReference>
<proteinExistence type="predicted"/>
<keyword evidence="3" id="KW-1185">Reference proteome</keyword>
<dbReference type="Gene3D" id="3.30.70.100">
    <property type="match status" value="1"/>
</dbReference>
<dbReference type="AlphaFoldDB" id="A0A271IX80"/>
<gene>
    <name evidence="2" type="ORF">BSZ37_04340</name>
</gene>
<evidence type="ECO:0000259" key="1">
    <source>
        <dbReference type="PROSITE" id="PS50925"/>
    </source>
</evidence>
<reference evidence="2 3" key="1">
    <citation type="submission" date="2016-11" db="EMBL/GenBank/DDBJ databases">
        <title>Study of marine rhodopsin-containing bacteria.</title>
        <authorList>
            <person name="Yoshizawa S."/>
            <person name="Kumagai Y."/>
            <person name="Kogure K."/>
        </authorList>
    </citation>
    <scope>NUCLEOTIDE SEQUENCE [LARGE SCALE GENOMIC DNA]</scope>
    <source>
        <strain evidence="2 3">SAORIC-28</strain>
    </source>
</reference>
<dbReference type="InterPro" id="IPR036046">
    <property type="entry name" value="Acylphosphatase-like_dom_sf"/>
</dbReference>
<dbReference type="EMBL" id="MQWD01000001">
    <property type="protein sequence ID" value="PAP75720.1"/>
    <property type="molecule type" value="Genomic_DNA"/>
</dbReference>
<comment type="caution">
    <text evidence="2">The sequence shown here is derived from an EMBL/GenBank/DDBJ whole genome shotgun (WGS) entry which is preliminary data.</text>
</comment>
<organism evidence="2 3">
    <name type="scientific">Rubrivirga marina</name>
    <dbReference type="NCBI Taxonomy" id="1196024"/>
    <lineage>
        <taxon>Bacteria</taxon>
        <taxon>Pseudomonadati</taxon>
        <taxon>Rhodothermota</taxon>
        <taxon>Rhodothermia</taxon>
        <taxon>Rhodothermales</taxon>
        <taxon>Rubricoccaceae</taxon>
        <taxon>Rubrivirga</taxon>
    </lineage>
</organism>
<dbReference type="GO" id="GO:0071949">
    <property type="term" value="F:FAD binding"/>
    <property type="evidence" value="ECO:0007669"/>
    <property type="project" value="InterPro"/>
</dbReference>
<dbReference type="InterPro" id="IPR007024">
    <property type="entry name" value="BLUF_domain"/>
</dbReference>
<evidence type="ECO:0000313" key="3">
    <source>
        <dbReference type="Proteomes" id="UP000216339"/>
    </source>
</evidence>